<feature type="domain" description="NAD-dependent epimerase/dehydratase" evidence="11">
    <location>
        <begin position="3"/>
        <end position="251"/>
    </location>
</feature>
<comment type="similarity">
    <text evidence="4 10">Belongs to the NAD(P)-dependent epimerase/dehydratase family.</text>
</comment>
<evidence type="ECO:0000313" key="13">
    <source>
        <dbReference type="Proteomes" id="UP001168540"/>
    </source>
</evidence>
<dbReference type="NCBIfam" id="TIGR01179">
    <property type="entry name" value="galE"/>
    <property type="match status" value="1"/>
</dbReference>
<reference evidence="12" key="1">
    <citation type="submission" date="2023-06" db="EMBL/GenBank/DDBJ databases">
        <authorList>
            <person name="Zhang S."/>
        </authorList>
    </citation>
    <scope>NUCLEOTIDE SEQUENCE</scope>
    <source>
        <strain evidence="12">SG2303</strain>
    </source>
</reference>
<keyword evidence="9 10" id="KW-0119">Carbohydrate metabolism</keyword>
<dbReference type="RefSeq" id="WP_289831027.1">
    <property type="nucleotide sequence ID" value="NZ_JAUEDK010000031.1"/>
</dbReference>
<comment type="catalytic activity">
    <reaction evidence="1 10">
        <text>UDP-alpha-D-glucose = UDP-alpha-D-galactose</text>
        <dbReference type="Rhea" id="RHEA:22168"/>
        <dbReference type="ChEBI" id="CHEBI:58885"/>
        <dbReference type="ChEBI" id="CHEBI:66914"/>
        <dbReference type="EC" id="5.1.3.2"/>
    </reaction>
</comment>
<dbReference type="InterPro" id="IPR005886">
    <property type="entry name" value="UDP_G4E"/>
</dbReference>
<comment type="pathway">
    <text evidence="3 10">Carbohydrate metabolism; galactose metabolism.</text>
</comment>
<dbReference type="PANTHER" id="PTHR43725:SF53">
    <property type="entry name" value="UDP-ARABINOSE 4-EPIMERASE 1"/>
    <property type="match status" value="1"/>
</dbReference>
<dbReference type="InterPro" id="IPR001509">
    <property type="entry name" value="Epimerase_deHydtase"/>
</dbReference>
<evidence type="ECO:0000256" key="10">
    <source>
        <dbReference type="RuleBase" id="RU366046"/>
    </source>
</evidence>
<dbReference type="Proteomes" id="UP001168540">
    <property type="component" value="Unassembled WGS sequence"/>
</dbReference>
<dbReference type="PANTHER" id="PTHR43725">
    <property type="entry name" value="UDP-GLUCOSE 4-EPIMERASE"/>
    <property type="match status" value="1"/>
</dbReference>
<dbReference type="InterPro" id="IPR036291">
    <property type="entry name" value="NAD(P)-bd_dom_sf"/>
</dbReference>
<dbReference type="Gene3D" id="3.90.25.10">
    <property type="entry name" value="UDP-galactose 4-epimerase, domain 1"/>
    <property type="match status" value="1"/>
</dbReference>
<evidence type="ECO:0000256" key="5">
    <source>
        <dbReference type="ARBA" id="ARBA00013189"/>
    </source>
</evidence>
<dbReference type="CDD" id="cd05247">
    <property type="entry name" value="UDP_G4E_1_SDR_e"/>
    <property type="match status" value="1"/>
</dbReference>
<evidence type="ECO:0000256" key="3">
    <source>
        <dbReference type="ARBA" id="ARBA00004947"/>
    </source>
</evidence>
<evidence type="ECO:0000256" key="6">
    <source>
        <dbReference type="ARBA" id="ARBA00018569"/>
    </source>
</evidence>
<comment type="cofactor">
    <cofactor evidence="2 10">
        <name>NAD(+)</name>
        <dbReference type="ChEBI" id="CHEBI:57540"/>
    </cofactor>
</comment>
<keyword evidence="13" id="KW-1185">Reference proteome</keyword>
<evidence type="ECO:0000256" key="7">
    <source>
        <dbReference type="ARBA" id="ARBA00023027"/>
    </source>
</evidence>
<comment type="caution">
    <text evidence="12">The sequence shown here is derived from an EMBL/GenBank/DDBJ whole genome shotgun (WGS) entry which is preliminary data.</text>
</comment>
<dbReference type="SUPFAM" id="SSF51735">
    <property type="entry name" value="NAD(P)-binding Rossmann-fold domains"/>
    <property type="match status" value="1"/>
</dbReference>
<evidence type="ECO:0000256" key="9">
    <source>
        <dbReference type="ARBA" id="ARBA00023277"/>
    </source>
</evidence>
<evidence type="ECO:0000256" key="2">
    <source>
        <dbReference type="ARBA" id="ARBA00001911"/>
    </source>
</evidence>
<dbReference type="Pfam" id="PF01370">
    <property type="entry name" value="Epimerase"/>
    <property type="match status" value="1"/>
</dbReference>
<name>A0ABT7XRG4_9NEIS</name>
<dbReference type="GO" id="GO:0003978">
    <property type="term" value="F:UDP-glucose 4-epimerase activity"/>
    <property type="evidence" value="ECO:0007669"/>
    <property type="project" value="UniProtKB-EC"/>
</dbReference>
<evidence type="ECO:0000256" key="1">
    <source>
        <dbReference type="ARBA" id="ARBA00000083"/>
    </source>
</evidence>
<evidence type="ECO:0000256" key="4">
    <source>
        <dbReference type="ARBA" id="ARBA00007637"/>
    </source>
</evidence>
<gene>
    <name evidence="12" type="primary">galE</name>
    <name evidence="12" type="ORF">QU481_15975</name>
</gene>
<keyword evidence="7 10" id="KW-0520">NAD</keyword>
<dbReference type="Gene3D" id="3.40.50.720">
    <property type="entry name" value="NAD(P)-binding Rossmann-like Domain"/>
    <property type="match status" value="1"/>
</dbReference>
<protein>
    <recommendedName>
        <fullName evidence="6 10">UDP-glucose 4-epimerase</fullName>
        <ecNumber evidence="5 10">5.1.3.2</ecNumber>
    </recommendedName>
</protein>
<comment type="subunit">
    <text evidence="10">Homodimer.</text>
</comment>
<keyword evidence="8 10" id="KW-0413">Isomerase</keyword>
<sequence>MKALVTGGAGYIGSHTCKALARAGHVPIAFDNLSTGHADAVRWGPLHRGDILDPDALDAAFSLYRPDVVLHFAALAYVGESVIDPGNYYRVNVTGTQTLLDAMRRHGVSRIVLSSSCATYGIPETLPISEDTPRQPVNPYGFTKLAVERMAADYERAYGMRWVALRYFNAAGADPEGELGELHDPETHAIPLAIGAALGTAPPFSVMGRDYPTADGSAIRDYVHVTDLAEAHVLAMQYLAEGGDSGAFNLATGRGTSVLEVIQAVEAVLGRRVPVRDAPRRPGDPPALYARAELAAKVLGWQPCFVDIEQMVATAADWFRSTAGRDGLVAASAEPDHIK</sequence>
<proteinExistence type="inferred from homology"/>
<organism evidence="12 13">
    <name type="scientific">Crenobacter oryzisoli</name>
    <dbReference type="NCBI Taxonomy" id="3056844"/>
    <lineage>
        <taxon>Bacteria</taxon>
        <taxon>Pseudomonadati</taxon>
        <taxon>Pseudomonadota</taxon>
        <taxon>Betaproteobacteria</taxon>
        <taxon>Neisseriales</taxon>
        <taxon>Neisseriaceae</taxon>
        <taxon>Crenobacter</taxon>
    </lineage>
</organism>
<dbReference type="EC" id="5.1.3.2" evidence="5 10"/>
<accession>A0ABT7XRG4</accession>
<evidence type="ECO:0000256" key="8">
    <source>
        <dbReference type="ARBA" id="ARBA00023235"/>
    </source>
</evidence>
<evidence type="ECO:0000259" key="11">
    <source>
        <dbReference type="Pfam" id="PF01370"/>
    </source>
</evidence>
<evidence type="ECO:0000313" key="12">
    <source>
        <dbReference type="EMBL" id="MDN0076372.1"/>
    </source>
</evidence>
<dbReference type="EMBL" id="JAUEDK010000031">
    <property type="protein sequence ID" value="MDN0076372.1"/>
    <property type="molecule type" value="Genomic_DNA"/>
</dbReference>